<evidence type="ECO:0000256" key="6">
    <source>
        <dbReference type="ARBA" id="ARBA00023136"/>
    </source>
</evidence>
<dbReference type="GO" id="GO:0016759">
    <property type="term" value="F:cellulose synthase activity"/>
    <property type="evidence" value="ECO:0007669"/>
    <property type="project" value="InterPro"/>
</dbReference>
<gene>
    <name evidence="8" type="primary">rcdA</name>
    <name evidence="8" type="ORF">GCM10007036_41960</name>
</gene>
<dbReference type="RefSeq" id="WP_188519607.1">
    <property type="nucleotide sequence ID" value="NZ_BMES01000002.1"/>
</dbReference>
<accession>A0A917IBU6</accession>
<feature type="transmembrane region" description="Helical" evidence="7">
    <location>
        <begin position="68"/>
        <end position="92"/>
    </location>
</feature>
<dbReference type="PANTHER" id="PTHR43867:SF2">
    <property type="entry name" value="CELLULOSE SYNTHASE CATALYTIC SUBUNIT A [UDP-FORMING]"/>
    <property type="match status" value="1"/>
</dbReference>
<dbReference type="Proteomes" id="UP000603912">
    <property type="component" value="Unassembled WGS sequence"/>
</dbReference>
<dbReference type="EMBL" id="BMES01000002">
    <property type="protein sequence ID" value="GGH30988.1"/>
    <property type="molecule type" value="Genomic_DNA"/>
</dbReference>
<sequence>MLSAPSLVSSLGLTLTLLGLALVFLPMLDREDWRARSVLLGLSVLLAWRYMAWRFTATIPAFAFEPTIVLAWAFALLEGLTIASSTSAFLILSRTRRRSAEVDQNLGWWGSRPPRADIYIATYNEEASVLERTIAGAVASAYPAARIFVLDDARRPWLAALCAHYGVDYVTRPDNAHAKAGNLNHAFWRRRTDPDAPDLVAVLDADFVPHRDFVSCCVALFGQARTGLVQTPQHFFNEDPLQHNLHIGRGYPDEQRFFFDHLEASRDAWGIAVCCGTSSMVRADALAAIGGFPTESVTEDFLLTIKLAEAGWDTVYLNEALTEGLAPEGLQEYIVQRGRWCLGMMEIVRGGYTPWTRRNISWRQRWSVGDSALFWISTFPFRLASMLCPLLYWYFGVTVVNATVEDVIAYYVPFNVVTLVALNWISRGLVVPILNDVSQLLAAWPITKAIWMGLTQPGPHKFKVTAKGGDRSRTIVQWPIMQPFLILMGLTLVGLVSSSWREINYDQMAGDGMYVVLFWTFYNLLVLIVASCACIEAPRGDAPDAFKAEPARVRLDGRDYRPWLVSLGLGTAELRGLPPAPVGTRLAIDIADVGVVDATVAGQGATADRTSLALEASPEQIGPLLVRLHAAKNTPSTTRGSLPIMLRQFARQLYVRHVRQG</sequence>
<dbReference type="InterPro" id="IPR029044">
    <property type="entry name" value="Nucleotide-diphossugar_trans"/>
</dbReference>
<keyword evidence="9" id="KW-1185">Reference proteome</keyword>
<keyword evidence="4 7" id="KW-0812">Transmembrane</keyword>
<evidence type="ECO:0000256" key="1">
    <source>
        <dbReference type="ARBA" id="ARBA00004141"/>
    </source>
</evidence>
<dbReference type="CDD" id="cd06421">
    <property type="entry name" value="CESA_CelA_like"/>
    <property type="match status" value="1"/>
</dbReference>
<evidence type="ECO:0000313" key="9">
    <source>
        <dbReference type="Proteomes" id="UP000603912"/>
    </source>
</evidence>
<dbReference type="Pfam" id="PF13641">
    <property type="entry name" value="Glyco_tranf_2_3"/>
    <property type="match status" value="1"/>
</dbReference>
<evidence type="ECO:0000256" key="5">
    <source>
        <dbReference type="ARBA" id="ARBA00022989"/>
    </source>
</evidence>
<feature type="transmembrane region" description="Helical" evidence="7">
    <location>
        <begin position="512"/>
        <end position="535"/>
    </location>
</feature>
<keyword evidence="6 7" id="KW-0472">Membrane</keyword>
<dbReference type="GO" id="GO:0035438">
    <property type="term" value="F:cyclic-di-GMP binding"/>
    <property type="evidence" value="ECO:0007669"/>
    <property type="project" value="InterPro"/>
</dbReference>
<evidence type="ECO:0008006" key="10">
    <source>
        <dbReference type="Google" id="ProtNLM"/>
    </source>
</evidence>
<keyword evidence="3" id="KW-0808">Transferase</keyword>
<evidence type="ECO:0000256" key="7">
    <source>
        <dbReference type="SAM" id="Phobius"/>
    </source>
</evidence>
<keyword evidence="2" id="KW-0328">Glycosyltransferase</keyword>
<feature type="transmembrane region" description="Helical" evidence="7">
    <location>
        <begin position="6"/>
        <end position="25"/>
    </location>
</feature>
<evidence type="ECO:0000256" key="3">
    <source>
        <dbReference type="ARBA" id="ARBA00022679"/>
    </source>
</evidence>
<dbReference type="PANTHER" id="PTHR43867">
    <property type="entry name" value="CELLULOSE SYNTHASE CATALYTIC SUBUNIT A [UDP-FORMING]"/>
    <property type="match status" value="1"/>
</dbReference>
<proteinExistence type="predicted"/>
<dbReference type="Gene3D" id="3.90.550.10">
    <property type="entry name" value="Spore Coat Polysaccharide Biosynthesis Protein SpsA, Chain A"/>
    <property type="match status" value="1"/>
</dbReference>
<dbReference type="PRINTS" id="PR01439">
    <property type="entry name" value="CELLSNTHASEA"/>
</dbReference>
<dbReference type="GO" id="GO:0005886">
    <property type="term" value="C:plasma membrane"/>
    <property type="evidence" value="ECO:0007669"/>
    <property type="project" value="TreeGrafter"/>
</dbReference>
<reference evidence="8" key="2">
    <citation type="submission" date="2020-09" db="EMBL/GenBank/DDBJ databases">
        <authorList>
            <person name="Sun Q."/>
            <person name="Zhou Y."/>
        </authorList>
    </citation>
    <scope>NUCLEOTIDE SEQUENCE</scope>
    <source>
        <strain evidence="8">CGMCC 1.12214</strain>
    </source>
</reference>
<organism evidence="8 9">
    <name type="scientific">Alsobacter metallidurans</name>
    <dbReference type="NCBI Taxonomy" id="340221"/>
    <lineage>
        <taxon>Bacteria</taxon>
        <taxon>Pseudomonadati</taxon>
        <taxon>Pseudomonadota</taxon>
        <taxon>Alphaproteobacteria</taxon>
        <taxon>Hyphomicrobiales</taxon>
        <taxon>Alsobacteraceae</taxon>
        <taxon>Alsobacter</taxon>
    </lineage>
</organism>
<dbReference type="SUPFAM" id="SSF53448">
    <property type="entry name" value="Nucleotide-diphospho-sugar transferases"/>
    <property type="match status" value="1"/>
</dbReference>
<evidence type="ECO:0000313" key="8">
    <source>
        <dbReference type="EMBL" id="GGH30988.1"/>
    </source>
</evidence>
<feature type="transmembrane region" description="Helical" evidence="7">
    <location>
        <begin position="37"/>
        <end position="56"/>
    </location>
</feature>
<comment type="subcellular location">
    <subcellularLocation>
        <location evidence="1">Membrane</location>
        <topology evidence="1">Multi-pass membrane protein</topology>
    </subcellularLocation>
</comment>
<keyword evidence="5 7" id="KW-1133">Transmembrane helix</keyword>
<dbReference type="AlphaFoldDB" id="A0A917IBU6"/>
<feature type="transmembrane region" description="Helical" evidence="7">
    <location>
        <begin position="480"/>
        <end position="500"/>
    </location>
</feature>
<protein>
    <recommendedName>
        <fullName evidence="10">Cellulose synthase (UDP-forming)</fullName>
    </recommendedName>
</protein>
<feature type="transmembrane region" description="Helical" evidence="7">
    <location>
        <begin position="372"/>
        <end position="395"/>
    </location>
</feature>
<dbReference type="GO" id="GO:0006011">
    <property type="term" value="P:UDP-alpha-D-glucose metabolic process"/>
    <property type="evidence" value="ECO:0007669"/>
    <property type="project" value="InterPro"/>
</dbReference>
<feature type="transmembrane region" description="Helical" evidence="7">
    <location>
        <begin position="407"/>
        <end position="425"/>
    </location>
</feature>
<evidence type="ECO:0000256" key="4">
    <source>
        <dbReference type="ARBA" id="ARBA00022692"/>
    </source>
</evidence>
<comment type="caution">
    <text evidence="8">The sequence shown here is derived from an EMBL/GenBank/DDBJ whole genome shotgun (WGS) entry which is preliminary data.</text>
</comment>
<evidence type="ECO:0000256" key="2">
    <source>
        <dbReference type="ARBA" id="ARBA00022676"/>
    </source>
</evidence>
<dbReference type="InterPro" id="IPR003919">
    <property type="entry name" value="Cell_synth_A"/>
</dbReference>
<reference evidence="8" key="1">
    <citation type="journal article" date="2014" name="Int. J. Syst. Evol. Microbiol.">
        <title>Complete genome sequence of Corynebacterium casei LMG S-19264T (=DSM 44701T), isolated from a smear-ripened cheese.</title>
        <authorList>
            <consortium name="US DOE Joint Genome Institute (JGI-PGF)"/>
            <person name="Walter F."/>
            <person name="Albersmeier A."/>
            <person name="Kalinowski J."/>
            <person name="Ruckert C."/>
        </authorList>
    </citation>
    <scope>NUCLEOTIDE SEQUENCE</scope>
    <source>
        <strain evidence="8">CGMCC 1.12214</strain>
    </source>
</reference>
<dbReference type="InterPro" id="IPR050321">
    <property type="entry name" value="Glycosyltr_2/OpgH_subfam"/>
</dbReference>
<name>A0A917IBU6_9HYPH</name>